<evidence type="ECO:0000313" key="1">
    <source>
        <dbReference type="EMBL" id="QHS99522.1"/>
    </source>
</evidence>
<organism evidence="1">
    <name type="scientific">viral metagenome</name>
    <dbReference type="NCBI Taxonomy" id="1070528"/>
    <lineage>
        <taxon>unclassified sequences</taxon>
        <taxon>metagenomes</taxon>
        <taxon>organismal metagenomes</taxon>
    </lineage>
</organism>
<name>A0A6C0C5C3_9ZZZZ</name>
<protein>
    <submittedName>
        <fullName evidence="1">Uncharacterized protein</fullName>
    </submittedName>
</protein>
<sequence length="155" mass="18017">MNDLYLKNEQEQFQQLNKESMGTGLYMLDVSKKLNSVAYPWAPTVRLQKMGASINCDMSLVDTESDLKNIVNVNSNDPNKKYKPDPNKKVNYKDLPDGFFHEESTLLNNPPSELRGLAKNRFYQLYHDPQKYAVEPFRRLGEDTYQTIIDEEKDC</sequence>
<dbReference type="AlphaFoldDB" id="A0A6C0C5C3"/>
<dbReference type="EMBL" id="MN739344">
    <property type="protein sequence ID" value="QHS99522.1"/>
    <property type="molecule type" value="Genomic_DNA"/>
</dbReference>
<accession>A0A6C0C5C3</accession>
<proteinExistence type="predicted"/>
<reference evidence="1" key="1">
    <citation type="journal article" date="2020" name="Nature">
        <title>Giant virus diversity and host interactions through global metagenomics.</title>
        <authorList>
            <person name="Schulz F."/>
            <person name="Roux S."/>
            <person name="Paez-Espino D."/>
            <person name="Jungbluth S."/>
            <person name="Walsh D.A."/>
            <person name="Denef V.J."/>
            <person name="McMahon K.D."/>
            <person name="Konstantinidis K.T."/>
            <person name="Eloe-Fadrosh E.A."/>
            <person name="Kyrpides N.C."/>
            <person name="Woyke T."/>
        </authorList>
    </citation>
    <scope>NUCLEOTIDE SEQUENCE</scope>
    <source>
        <strain evidence="1">GVMAG-M-3300020187-37</strain>
    </source>
</reference>